<proteinExistence type="predicted"/>
<name>Q7T9X8_GVAO</name>
<dbReference type="GO" id="GO:0030198">
    <property type="term" value="P:extracellular matrix organization"/>
    <property type="evidence" value="ECO:0007669"/>
    <property type="project" value="TreeGrafter"/>
</dbReference>
<evidence type="ECO:0000313" key="9">
    <source>
        <dbReference type="Proteomes" id="UP000202129"/>
    </source>
</evidence>
<dbReference type="GO" id="GO:0008270">
    <property type="term" value="F:zinc ion binding"/>
    <property type="evidence" value="ECO:0007669"/>
    <property type="project" value="InterPro"/>
</dbReference>
<keyword evidence="5" id="KW-0482">Metalloprotease</keyword>
<dbReference type="KEGG" id="vg:1463380"/>
<evidence type="ECO:0000256" key="5">
    <source>
        <dbReference type="ARBA" id="ARBA00023049"/>
    </source>
</evidence>
<dbReference type="PANTHER" id="PTHR10201:SF323">
    <property type="entry name" value="MATRIX METALLOPROTEINASE-21"/>
    <property type="match status" value="1"/>
</dbReference>
<evidence type="ECO:0000313" key="7">
    <source>
        <dbReference type="EMBL" id="AAP85674.1"/>
    </source>
</evidence>
<keyword evidence="9" id="KW-1185">Reference proteome</keyword>
<protein>
    <submittedName>
        <fullName evidence="8">Metalloproteinase</fullName>
    </submittedName>
    <submittedName>
        <fullName evidence="7">Mp-nase</fullName>
    </submittedName>
</protein>
<dbReference type="SMART" id="SM00235">
    <property type="entry name" value="ZnMc"/>
    <property type="match status" value="1"/>
</dbReference>
<dbReference type="PANTHER" id="PTHR10201">
    <property type="entry name" value="MATRIX METALLOPROTEINASE"/>
    <property type="match status" value="1"/>
</dbReference>
<organismHost>
    <name type="scientific">Adoxophyes</name>
    <dbReference type="NCBI Taxonomy" id="85584"/>
</organismHost>
<dbReference type="Pfam" id="PF00413">
    <property type="entry name" value="Peptidase_M10"/>
    <property type="match status" value="1"/>
</dbReference>
<feature type="domain" description="Peptidase metallopeptidase" evidence="6">
    <location>
        <begin position="23"/>
        <end position="187"/>
    </location>
</feature>
<keyword evidence="3" id="KW-0378">Hydrolase</keyword>
<dbReference type="GO" id="GO:0031012">
    <property type="term" value="C:extracellular matrix"/>
    <property type="evidence" value="ECO:0007669"/>
    <property type="project" value="InterPro"/>
</dbReference>
<dbReference type="GO" id="GO:0030574">
    <property type="term" value="P:collagen catabolic process"/>
    <property type="evidence" value="ECO:0007669"/>
    <property type="project" value="TreeGrafter"/>
</dbReference>
<dbReference type="EMBL" id="AF547984">
    <property type="protein sequence ID" value="AAP85674.1"/>
    <property type="molecule type" value="Genomic_DNA"/>
</dbReference>
<evidence type="ECO:0000256" key="3">
    <source>
        <dbReference type="ARBA" id="ARBA00022801"/>
    </source>
</evidence>
<organism evidence="7 9">
    <name type="scientific">Adoxophyes orana granulovirus</name>
    <name type="common">AoGV</name>
    <dbReference type="NCBI Taxonomy" id="170617"/>
    <lineage>
        <taxon>Viruses</taxon>
        <taxon>Viruses incertae sedis</taxon>
        <taxon>Naldaviricetes</taxon>
        <taxon>Lefavirales</taxon>
        <taxon>Baculoviridae</taxon>
        <taxon>Betabaculovirus</taxon>
        <taxon>Betabaculovirus adoranae</taxon>
    </lineage>
</organism>
<dbReference type="InterPro" id="IPR024079">
    <property type="entry name" value="MetalloPept_cat_dom_sf"/>
</dbReference>
<reference evidence="8" key="2">
    <citation type="journal article" date="2015" name="J. Gen. Virol.">
        <title>Isolation of an Adoxophyes orana granulovirus (AdorGV) occlusion body morphology mutant: biological activity, genome sequence and relationship to other isolates of AdorGV.</title>
        <authorList>
            <person name="Nakai M."/>
            <person name="Harrison R.L."/>
            <person name="Uchida H."/>
            <person name="Ukuda R."/>
            <person name="Hikihara S."/>
            <person name="Ishii K."/>
            <person name="Kunimi Y."/>
        </authorList>
    </citation>
    <scope>NUCLEOTIDE SEQUENCE</scope>
    <source>
        <strain evidence="8">Miyazaki</strain>
    </source>
</reference>
<gene>
    <name evidence="7" type="primary">mp-nase</name>
</gene>
<dbReference type="Proteomes" id="UP000202129">
    <property type="component" value="Segment"/>
</dbReference>
<evidence type="ECO:0000256" key="2">
    <source>
        <dbReference type="ARBA" id="ARBA00022723"/>
    </source>
</evidence>
<dbReference type="GO" id="GO:0006508">
    <property type="term" value="P:proteolysis"/>
    <property type="evidence" value="ECO:0007669"/>
    <property type="project" value="UniProtKB-KW"/>
</dbReference>
<keyword evidence="1" id="KW-0645">Protease</keyword>
<evidence type="ECO:0000256" key="4">
    <source>
        <dbReference type="ARBA" id="ARBA00022833"/>
    </source>
</evidence>
<evidence type="ECO:0000259" key="6">
    <source>
        <dbReference type="SMART" id="SM00235"/>
    </source>
</evidence>
<dbReference type="PRINTS" id="PR00138">
    <property type="entry name" value="MATRIXIN"/>
</dbReference>
<keyword evidence="4" id="KW-0862">Zinc</keyword>
<evidence type="ECO:0000313" key="8">
    <source>
        <dbReference type="EMBL" id="AJA91677.1"/>
    </source>
</evidence>
<dbReference type="GO" id="GO:0004222">
    <property type="term" value="F:metalloendopeptidase activity"/>
    <property type="evidence" value="ECO:0007669"/>
    <property type="project" value="InterPro"/>
</dbReference>
<dbReference type="Gene3D" id="3.40.390.10">
    <property type="entry name" value="Collagenase (Catalytic Domain)"/>
    <property type="match status" value="1"/>
</dbReference>
<dbReference type="EMBL" id="KM226332">
    <property type="protein sequence ID" value="AJA91677.1"/>
    <property type="molecule type" value="Genomic_DNA"/>
</dbReference>
<dbReference type="OrthoDB" id="4353at10239"/>
<dbReference type="RefSeq" id="NP_872491.1">
    <property type="nucleotide sequence ID" value="NC_005038.1"/>
</dbReference>
<reference evidence="7 9" key="1">
    <citation type="journal article" date="2003" name="Virology">
        <title>The complete sequence of the Adoxophyes orana granulovirus genome.</title>
        <authorList>
            <person name="Wormleaton S."/>
            <person name="Kuzio J."/>
            <person name="Winstanley D."/>
        </authorList>
    </citation>
    <scope>NUCLEOTIDE SEQUENCE [LARGE SCALE GENOMIC DNA]</scope>
</reference>
<dbReference type="InterPro" id="IPR001818">
    <property type="entry name" value="Pept_M10_metallopeptidase"/>
</dbReference>
<dbReference type="InterPro" id="IPR006026">
    <property type="entry name" value="Peptidase_Metallo"/>
</dbReference>
<dbReference type="SUPFAM" id="SSF55486">
    <property type="entry name" value="Metalloproteases ('zincins'), catalytic domain"/>
    <property type="match status" value="1"/>
</dbReference>
<accession>Q7T9X8</accession>
<dbReference type="GeneID" id="1463380"/>
<sequence length="395" mass="45700">MLHTRISFLVTLSCVAYGFFINPTVHWPNGKNVTYSLFVSTIVNQSEIELFVNETNIAFDAWRVPKILQFFDVGRDNPEALIKIKFLRGDHDDFFPFDGPGGVLAHGFAPPNGEIHFDADEIWRTGDRFVQKNETNYLSVLLHEVGHALGLFHSHAENSVMNPNYSPSKINEIQPDDSHGIEQLYDNNEELLFNYTLPYWVYSNDTNGLESYCEYTQGKYFCLRTEGFLVFDQIYWRFNDCKFSEVVQSGNIKDIWNEVCDTTTGVSNGYDVYLLGTNKLWYEYNNYTMLNRVLKSSLNYDNMFMDRDDKIYGIKGAYVYTIDNTGDKLKEQNVGKVKDKLGLPRVEWVIPLDYNVLHVGVGRAVWKVYFMFESINLGPVYKLKDNVVQPIFSRC</sequence>
<evidence type="ECO:0000256" key="1">
    <source>
        <dbReference type="ARBA" id="ARBA00022670"/>
    </source>
</evidence>
<dbReference type="InterPro" id="IPR021190">
    <property type="entry name" value="Pept_M10A"/>
</dbReference>
<keyword evidence="2" id="KW-0479">Metal-binding</keyword>